<evidence type="ECO:0000256" key="6">
    <source>
        <dbReference type="PIRSR" id="PIRSR001488-1"/>
    </source>
</evidence>
<feature type="disulfide bond" description="Redox-active" evidence="6">
    <location>
        <begin position="49"/>
        <end position="52"/>
    </location>
</feature>
<keyword evidence="4" id="KW-0676">Redox-active center</keyword>
<protein>
    <recommendedName>
        <fullName evidence="5">Thiol:disulfide interchange protein</fullName>
    </recommendedName>
</protein>
<proteinExistence type="inferred from homology"/>
<dbReference type="PANTHER" id="PTHR35891:SF2">
    <property type="entry name" value="THIOL:DISULFIDE INTERCHANGE PROTEIN DSBA"/>
    <property type="match status" value="1"/>
</dbReference>
<comment type="subcellular location">
    <subcellularLocation>
        <location evidence="5">Periplasm</location>
    </subcellularLocation>
</comment>
<dbReference type="InterPro" id="IPR050824">
    <property type="entry name" value="Thiol_disulfide_DsbA"/>
</dbReference>
<dbReference type="RefSeq" id="WP_136132619.1">
    <property type="nucleotide sequence ID" value="NZ_PDKR01000004.1"/>
</dbReference>
<gene>
    <name evidence="8" type="ORF">CRV09_02665</name>
</gene>
<dbReference type="EMBL" id="PDKR01000004">
    <property type="protein sequence ID" value="PPI88428.1"/>
    <property type="molecule type" value="Genomic_DNA"/>
</dbReference>
<accession>A0A2P5T1I0</accession>
<evidence type="ECO:0000259" key="7">
    <source>
        <dbReference type="Pfam" id="PF01323"/>
    </source>
</evidence>
<dbReference type="PANTHER" id="PTHR35891">
    <property type="entry name" value="THIOL:DISULFIDE INTERCHANGE PROTEIN DSBA"/>
    <property type="match status" value="1"/>
</dbReference>
<dbReference type="SUPFAM" id="SSF52833">
    <property type="entry name" value="Thioredoxin-like"/>
    <property type="match status" value="1"/>
</dbReference>
<feature type="domain" description="DSBA-like thioredoxin" evidence="7">
    <location>
        <begin position="40"/>
        <end position="184"/>
    </location>
</feature>
<evidence type="ECO:0000256" key="3">
    <source>
        <dbReference type="ARBA" id="ARBA00023157"/>
    </source>
</evidence>
<comment type="similarity">
    <text evidence="1">Belongs to the thioredoxin family. DsbA subfamily.</text>
</comment>
<evidence type="ECO:0000313" key="9">
    <source>
        <dbReference type="Proteomes" id="UP000295937"/>
    </source>
</evidence>
<evidence type="ECO:0000256" key="5">
    <source>
        <dbReference type="PIRNR" id="PIRNR001488"/>
    </source>
</evidence>
<dbReference type="GO" id="GO:0016491">
    <property type="term" value="F:oxidoreductase activity"/>
    <property type="evidence" value="ECO:0007669"/>
    <property type="project" value="InterPro"/>
</dbReference>
<reference evidence="8 9" key="1">
    <citation type="journal article" date="2018" name="Genome Biol. Evol.">
        <title>Cladogenesis and Genomic Streamlining in Extracellular Endosymbionts of Tropical Stink Bugs.</title>
        <authorList>
            <person name="Otero-Bravo A."/>
            <person name="Goffredi S."/>
            <person name="Sabree Z.L."/>
        </authorList>
    </citation>
    <scope>NUCLEOTIDE SEQUENCE [LARGE SCALE GENOMIC DNA]</scope>
    <source>
        <strain evidence="8 9">SoEO</strain>
    </source>
</reference>
<dbReference type="Proteomes" id="UP000295937">
    <property type="component" value="Unassembled WGS sequence"/>
</dbReference>
<evidence type="ECO:0000313" key="8">
    <source>
        <dbReference type="EMBL" id="PPI88428.1"/>
    </source>
</evidence>
<keyword evidence="5" id="KW-0574">Periplasm</keyword>
<evidence type="ECO:0000256" key="4">
    <source>
        <dbReference type="ARBA" id="ARBA00023284"/>
    </source>
</evidence>
<dbReference type="OrthoDB" id="9784896at2"/>
<sequence>MKKFYVILIGVILNLNSFAEPFISGKHYVVLPNTITNQPQVVEFFSFLCQHCYQFEHYLSKYTIPKKINLVKYHINFEEDEDNFNEILTHTWAIAMALGIEDKVINPIFNIVQNMKNITGEDVLKNKEKLKNVFIKSSGISFKEYETLWDSFTVKMIIDRQKKANFDFNVNKIPVAFVNGKYMINISELSKDYSNNTISEYFNIIKLLMNKK</sequence>
<dbReference type="GO" id="GO:0042597">
    <property type="term" value="C:periplasmic space"/>
    <property type="evidence" value="ECO:0007669"/>
    <property type="project" value="UniProtKB-SubCell"/>
</dbReference>
<dbReference type="CDD" id="cd03019">
    <property type="entry name" value="DsbA_DsbA"/>
    <property type="match status" value="1"/>
</dbReference>
<organism evidence="8 9">
    <name type="scientific">Candidatus Pantoea edessiphila</name>
    <dbReference type="NCBI Taxonomy" id="2044610"/>
    <lineage>
        <taxon>Bacteria</taxon>
        <taxon>Pseudomonadati</taxon>
        <taxon>Pseudomonadota</taxon>
        <taxon>Gammaproteobacteria</taxon>
        <taxon>Enterobacterales</taxon>
        <taxon>Erwiniaceae</taxon>
        <taxon>Pantoea</taxon>
    </lineage>
</organism>
<dbReference type="Pfam" id="PF01323">
    <property type="entry name" value="DSBA"/>
    <property type="match status" value="1"/>
</dbReference>
<evidence type="ECO:0000256" key="2">
    <source>
        <dbReference type="ARBA" id="ARBA00022729"/>
    </source>
</evidence>
<comment type="caution">
    <text evidence="8">The sequence shown here is derived from an EMBL/GenBank/DDBJ whole genome shotgun (WGS) entry which is preliminary data.</text>
</comment>
<dbReference type="PIRSF" id="PIRSF001488">
    <property type="entry name" value="Tdi_protein"/>
    <property type="match status" value="1"/>
</dbReference>
<keyword evidence="3 5" id="KW-1015">Disulfide bond</keyword>
<dbReference type="InterPro" id="IPR001853">
    <property type="entry name" value="DSBA-like_thioredoxin_dom"/>
</dbReference>
<dbReference type="Gene3D" id="3.40.30.10">
    <property type="entry name" value="Glutaredoxin"/>
    <property type="match status" value="1"/>
</dbReference>
<dbReference type="InterPro" id="IPR023205">
    <property type="entry name" value="DsbA/DsbL"/>
</dbReference>
<keyword evidence="2" id="KW-0732">Signal</keyword>
<dbReference type="InterPro" id="IPR036249">
    <property type="entry name" value="Thioredoxin-like_sf"/>
</dbReference>
<name>A0A2P5T1I0_9GAMM</name>
<dbReference type="AlphaFoldDB" id="A0A2P5T1I0"/>
<evidence type="ECO:0000256" key="1">
    <source>
        <dbReference type="ARBA" id="ARBA00005791"/>
    </source>
</evidence>